<protein>
    <submittedName>
        <fullName evidence="1">Uncharacterized protein</fullName>
    </submittedName>
</protein>
<proteinExistence type="predicted"/>
<dbReference type="EMBL" id="JACXVP010000012">
    <property type="protein sequence ID" value="KAG5570465.1"/>
    <property type="molecule type" value="Genomic_DNA"/>
</dbReference>
<evidence type="ECO:0000313" key="1">
    <source>
        <dbReference type="EMBL" id="KAG5570465.1"/>
    </source>
</evidence>
<dbReference type="OrthoDB" id="768353at2759"/>
<keyword evidence="2" id="KW-1185">Reference proteome</keyword>
<name>A0A9J5W4W2_SOLCO</name>
<accession>A0A9J5W4W2</accession>
<comment type="caution">
    <text evidence="1">The sequence shown here is derived from an EMBL/GenBank/DDBJ whole genome shotgun (WGS) entry which is preliminary data.</text>
</comment>
<dbReference type="PANTHER" id="PTHR46238">
    <property type="entry name" value="REVERSE TRANSCRIPTASE DOMAIN-CONTAINING PROTEIN"/>
    <property type="match status" value="1"/>
</dbReference>
<dbReference type="AlphaFoldDB" id="A0A9J5W4W2"/>
<sequence length="663" mass="75237">MPLSSRHKDVEKWDNIVEKIEKSVVKLLNRLRRDFLWKGNKKGEDTIYGYVDSVKKNQPCGRRSSLTRLGQISLWCSNEDNSRISVGKATEQCFGKTLDWASNITGIRRVASLLNVGEAFPGTVSKLDSLRWRHKGDGLLSMNRTHKEDNMVQEESNGFNLSKTKTEYLECKFSIAMDEADVEARLATLTIPKRENFKYLGSIIQGSRDIDDNVTHHIGAAWTKWKLASRVLCDKKVPLKLKGKFYKAVVRPSLMYGVELISGHNRSDKIRNEVIQEKVGVASVANKMKEARLRWFRHVQRRCINASGNGLAKKVLGEVIRQVMVQLHITEDMTLDRKEWRLHIRHQEAARSNKEKQVIIPEQKKTDGVCELKPKAKTQGCKATERELMKSRREITSLQGKGCSNSPTKKNHQTFRFQEAVRSLKSHLNTCSFFPSIYTKILAKLVPDNQNALVKGRQIINAAMVANKCLEYLNKRKMKQMSFDDGLSGKNIVFLQFFSVLINGYDTPILYEAEKDQLLHHRGVLLACEVVSGLKVNLAKSTVFSINAEHCSDDLAGILSCEVEQLPTTYLAQPLGEVFDRCSSKLVPWEKHYLSFGGRLILVNNVLDVQSSSKGGVWSTISSLWREYSQFVKLKLGNGICRCSTDKYGKIAGFYSSTDWIDH</sequence>
<evidence type="ECO:0000313" key="2">
    <source>
        <dbReference type="Proteomes" id="UP000824120"/>
    </source>
</evidence>
<dbReference type="PANTHER" id="PTHR46238:SF8">
    <property type="entry name" value="ENDONUCLEASE_EXONUCLEASE_PHOSPHATASE DOMAIN-CONTAINING PROTEIN"/>
    <property type="match status" value="1"/>
</dbReference>
<organism evidence="1 2">
    <name type="scientific">Solanum commersonii</name>
    <name type="common">Commerson's wild potato</name>
    <name type="synonym">Commerson's nightshade</name>
    <dbReference type="NCBI Taxonomy" id="4109"/>
    <lineage>
        <taxon>Eukaryota</taxon>
        <taxon>Viridiplantae</taxon>
        <taxon>Streptophyta</taxon>
        <taxon>Embryophyta</taxon>
        <taxon>Tracheophyta</taxon>
        <taxon>Spermatophyta</taxon>
        <taxon>Magnoliopsida</taxon>
        <taxon>eudicotyledons</taxon>
        <taxon>Gunneridae</taxon>
        <taxon>Pentapetalae</taxon>
        <taxon>asterids</taxon>
        <taxon>lamiids</taxon>
        <taxon>Solanales</taxon>
        <taxon>Solanaceae</taxon>
        <taxon>Solanoideae</taxon>
        <taxon>Solaneae</taxon>
        <taxon>Solanum</taxon>
    </lineage>
</organism>
<dbReference type="Proteomes" id="UP000824120">
    <property type="component" value="Chromosome 12"/>
</dbReference>
<gene>
    <name evidence="1" type="ORF">H5410_060231</name>
</gene>
<reference evidence="1 2" key="1">
    <citation type="submission" date="2020-09" db="EMBL/GenBank/DDBJ databases">
        <title>De no assembly of potato wild relative species, Solanum commersonii.</title>
        <authorList>
            <person name="Cho K."/>
        </authorList>
    </citation>
    <scope>NUCLEOTIDE SEQUENCE [LARGE SCALE GENOMIC DNA]</scope>
    <source>
        <strain evidence="1">LZ3.2</strain>
        <tissue evidence="1">Leaf</tissue>
    </source>
</reference>